<dbReference type="EMBL" id="JAVHNQ010000006">
    <property type="protein sequence ID" value="KAK6344205.1"/>
    <property type="molecule type" value="Genomic_DNA"/>
</dbReference>
<dbReference type="Proteomes" id="UP001375240">
    <property type="component" value="Unassembled WGS sequence"/>
</dbReference>
<dbReference type="AlphaFoldDB" id="A0AAV9UNR4"/>
<evidence type="ECO:0000313" key="1">
    <source>
        <dbReference type="EMBL" id="KAK6344205.1"/>
    </source>
</evidence>
<evidence type="ECO:0000313" key="2">
    <source>
        <dbReference type="Proteomes" id="UP001375240"/>
    </source>
</evidence>
<gene>
    <name evidence="1" type="ORF">TWF696_007846</name>
</gene>
<comment type="caution">
    <text evidence="1">The sequence shown here is derived from an EMBL/GenBank/DDBJ whole genome shotgun (WGS) entry which is preliminary data.</text>
</comment>
<proteinExistence type="predicted"/>
<keyword evidence="2" id="KW-1185">Reference proteome</keyword>
<accession>A0AAV9UNR4</accession>
<name>A0AAV9UNR4_9PEZI</name>
<reference evidence="1 2" key="1">
    <citation type="submission" date="2019-10" db="EMBL/GenBank/DDBJ databases">
        <authorList>
            <person name="Palmer J.M."/>
        </authorList>
    </citation>
    <scope>NUCLEOTIDE SEQUENCE [LARGE SCALE GENOMIC DNA]</scope>
    <source>
        <strain evidence="1 2">TWF696</strain>
    </source>
</reference>
<sequence length="275" mass="29988">MGTRSSFFKETTAYFQTTYRGFLNTATGLLRALPNNLNTDNNAAEQTVEMGCSPRATSNLNPKVYPQPPAGSSDCLRRDQDVNYIAYRNLYDLGTTVGPFVPYNKQGPSGFDPANCPQSTSTYAEFAQALNAFADAVSTFLDQVDKQTCLVSLTKTAVTYTILFDRATETNIDQVTGFYSIQQIVNILFSGATYRGETFDNAARAAIKRVNDRFARSKTFIDTRKECSTDTRNRCADLGVPLRQDGVIIELLDLLLGIPPKCPAGIGSGFGLGGP</sequence>
<protein>
    <submittedName>
        <fullName evidence="1">Uncharacterized protein</fullName>
    </submittedName>
</protein>
<organism evidence="1 2">
    <name type="scientific">Orbilia brochopaga</name>
    <dbReference type="NCBI Taxonomy" id="3140254"/>
    <lineage>
        <taxon>Eukaryota</taxon>
        <taxon>Fungi</taxon>
        <taxon>Dikarya</taxon>
        <taxon>Ascomycota</taxon>
        <taxon>Pezizomycotina</taxon>
        <taxon>Orbiliomycetes</taxon>
        <taxon>Orbiliales</taxon>
        <taxon>Orbiliaceae</taxon>
        <taxon>Orbilia</taxon>
    </lineage>
</organism>